<evidence type="ECO:0000313" key="3">
    <source>
        <dbReference type="Proteomes" id="UP000734854"/>
    </source>
</evidence>
<dbReference type="GO" id="GO:0042138">
    <property type="term" value="P:meiotic DNA double-strand break formation"/>
    <property type="evidence" value="ECO:0007669"/>
    <property type="project" value="InterPro"/>
</dbReference>
<gene>
    <name evidence="2" type="ORF">ZIOFF_072624</name>
</gene>
<sequence length="383" mass="43471">MLHSACSKAASLLQTVAMTPTPTTRSDSSLKVAIALALARFSKLHRSSPTSSSPSDAQRWKRKAKDRKREILKLREEIQQLEDGSSCEADLPIASCPCHFFGAIGESGEDGGGRGHWIDEVLRRRFLRLVRWKERRKKVERPLDRKSFLVFDNNNEIEQLGASINFLVEHTDNFFLKAEMSTSFAAFSHQAVDFIVASVKNILSSKKEPDLIEDTVNGLIMRLIRRMCTIPEHDGVLNSAPDPQSCVQHIIRKLGNEPFIGQRILLSVSQKSAAVVESLHFMDPFDESFPCLHGSMFLMIELMEFLISDYVRSWISIEVFDTRLLEEWIRSVIQTHKVSELFESRNGLYTLYIERVICELQKILSPLAKQGKLGVDILSYLTC</sequence>
<dbReference type="PANTHER" id="PTHR35768:SF1">
    <property type="entry name" value="PROTEIN MULTIPOLAR SPINDLE 1"/>
    <property type="match status" value="1"/>
</dbReference>
<dbReference type="InterPro" id="IPR037500">
    <property type="entry name" value="Msp1"/>
</dbReference>
<dbReference type="GO" id="GO:0007140">
    <property type="term" value="P:male meiotic nuclear division"/>
    <property type="evidence" value="ECO:0007669"/>
    <property type="project" value="TreeGrafter"/>
</dbReference>
<protein>
    <recommendedName>
        <fullName evidence="4">Multipolar spindle 1</fullName>
    </recommendedName>
</protein>
<accession>A0A8J5ELX0</accession>
<reference evidence="2 3" key="1">
    <citation type="submission" date="2020-08" db="EMBL/GenBank/DDBJ databases">
        <title>Plant Genome Project.</title>
        <authorList>
            <person name="Zhang R.-G."/>
        </authorList>
    </citation>
    <scope>NUCLEOTIDE SEQUENCE [LARGE SCALE GENOMIC DNA]</scope>
    <source>
        <tissue evidence="2">Rhizome</tissue>
    </source>
</reference>
<evidence type="ECO:0000256" key="1">
    <source>
        <dbReference type="SAM" id="MobiDB-lite"/>
    </source>
</evidence>
<dbReference type="Proteomes" id="UP000734854">
    <property type="component" value="Unassembled WGS sequence"/>
</dbReference>
<proteinExistence type="predicted"/>
<dbReference type="GO" id="GO:0007059">
    <property type="term" value="P:chromosome segregation"/>
    <property type="evidence" value="ECO:0007669"/>
    <property type="project" value="TreeGrafter"/>
</dbReference>
<dbReference type="GO" id="GO:0000212">
    <property type="term" value="P:meiotic spindle organization"/>
    <property type="evidence" value="ECO:0007669"/>
    <property type="project" value="InterPro"/>
</dbReference>
<dbReference type="AlphaFoldDB" id="A0A8J5ELX0"/>
<dbReference type="PANTHER" id="PTHR35768">
    <property type="entry name" value="PROTEIN MULTIPOLAR SPINDLE 1"/>
    <property type="match status" value="1"/>
</dbReference>
<keyword evidence="3" id="KW-1185">Reference proteome</keyword>
<organism evidence="2 3">
    <name type="scientific">Zingiber officinale</name>
    <name type="common">Ginger</name>
    <name type="synonym">Amomum zingiber</name>
    <dbReference type="NCBI Taxonomy" id="94328"/>
    <lineage>
        <taxon>Eukaryota</taxon>
        <taxon>Viridiplantae</taxon>
        <taxon>Streptophyta</taxon>
        <taxon>Embryophyta</taxon>
        <taxon>Tracheophyta</taxon>
        <taxon>Spermatophyta</taxon>
        <taxon>Magnoliopsida</taxon>
        <taxon>Liliopsida</taxon>
        <taxon>Zingiberales</taxon>
        <taxon>Zingiberaceae</taxon>
        <taxon>Zingiber</taxon>
    </lineage>
</organism>
<dbReference type="EMBL" id="JACMSC010000022">
    <property type="protein sequence ID" value="KAG6468058.1"/>
    <property type="molecule type" value="Genomic_DNA"/>
</dbReference>
<feature type="region of interest" description="Disordered" evidence="1">
    <location>
        <begin position="45"/>
        <end position="64"/>
    </location>
</feature>
<name>A0A8J5ELX0_ZINOF</name>
<evidence type="ECO:0000313" key="2">
    <source>
        <dbReference type="EMBL" id="KAG6468058.1"/>
    </source>
</evidence>
<comment type="caution">
    <text evidence="2">The sequence shown here is derived from an EMBL/GenBank/DDBJ whole genome shotgun (WGS) entry which is preliminary data.</text>
</comment>
<evidence type="ECO:0008006" key="4">
    <source>
        <dbReference type="Google" id="ProtNLM"/>
    </source>
</evidence>